<keyword evidence="5" id="KW-0732">Signal</keyword>
<evidence type="ECO:0000259" key="6">
    <source>
        <dbReference type="PROSITE" id="PS50835"/>
    </source>
</evidence>
<dbReference type="Gene3D" id="2.60.40.10">
    <property type="entry name" value="Immunoglobulins"/>
    <property type="match status" value="3"/>
</dbReference>
<keyword evidence="4" id="KW-1133">Transmembrane helix</keyword>
<dbReference type="GO" id="GO:0016020">
    <property type="term" value="C:membrane"/>
    <property type="evidence" value="ECO:0007669"/>
    <property type="project" value="UniProtKB-SubCell"/>
</dbReference>
<comment type="caution">
    <text evidence="7">The sequence shown here is derived from an EMBL/GenBank/DDBJ whole genome shotgun (WGS) entry which is preliminary data.</text>
</comment>
<gene>
    <name evidence="7" type="ORF">IRJ41_019238</name>
</gene>
<evidence type="ECO:0000256" key="4">
    <source>
        <dbReference type="SAM" id="Phobius"/>
    </source>
</evidence>
<dbReference type="Proteomes" id="UP001059041">
    <property type="component" value="Linkage Group LG23"/>
</dbReference>
<keyword evidence="7" id="KW-0675">Receptor</keyword>
<evidence type="ECO:0000256" key="5">
    <source>
        <dbReference type="SAM" id="SignalP"/>
    </source>
</evidence>
<dbReference type="SUPFAM" id="SSF48726">
    <property type="entry name" value="Immunoglobulin"/>
    <property type="match status" value="2"/>
</dbReference>
<dbReference type="InterPro" id="IPR013783">
    <property type="entry name" value="Ig-like_fold"/>
</dbReference>
<feature type="chain" id="PRO_5040957927" evidence="5">
    <location>
        <begin position="19"/>
        <end position="463"/>
    </location>
</feature>
<keyword evidence="2 4" id="KW-0472">Membrane</keyword>
<evidence type="ECO:0000256" key="3">
    <source>
        <dbReference type="ARBA" id="ARBA00023157"/>
    </source>
</evidence>
<proteinExistence type="predicted"/>
<dbReference type="PANTHER" id="PTHR46484">
    <property type="entry name" value="SI:CH211-171H4.5-RELATED"/>
    <property type="match status" value="1"/>
</dbReference>
<dbReference type="OrthoDB" id="6250964at2759"/>
<dbReference type="Pfam" id="PF13895">
    <property type="entry name" value="Ig_2"/>
    <property type="match status" value="1"/>
</dbReference>
<name>A0A9W7T9T4_TRIRA</name>
<accession>A0A9W7T9T4</accession>
<dbReference type="InterPro" id="IPR003599">
    <property type="entry name" value="Ig_sub"/>
</dbReference>
<evidence type="ECO:0000256" key="1">
    <source>
        <dbReference type="ARBA" id="ARBA00004167"/>
    </source>
</evidence>
<dbReference type="CDD" id="cd00096">
    <property type="entry name" value="Ig"/>
    <property type="match status" value="1"/>
</dbReference>
<comment type="subcellular location">
    <subcellularLocation>
        <location evidence="1">Membrane</location>
        <topology evidence="1">Single-pass membrane protein</topology>
    </subcellularLocation>
</comment>
<keyword evidence="3" id="KW-1015">Disulfide bond</keyword>
<dbReference type="EMBL" id="JAFHDT010000023">
    <property type="protein sequence ID" value="KAI7792851.1"/>
    <property type="molecule type" value="Genomic_DNA"/>
</dbReference>
<feature type="domain" description="Ig-like" evidence="6">
    <location>
        <begin position="247"/>
        <end position="328"/>
    </location>
</feature>
<dbReference type="PROSITE" id="PS50835">
    <property type="entry name" value="IG_LIKE"/>
    <property type="match status" value="2"/>
</dbReference>
<keyword evidence="8" id="KW-1185">Reference proteome</keyword>
<evidence type="ECO:0000256" key="2">
    <source>
        <dbReference type="ARBA" id="ARBA00023136"/>
    </source>
</evidence>
<sequence>MSVFSFMALLFSTSVMLSSPSGDTYNAELSNITALSGSCVQIPCTYNVSDFEDKLIRAQRIFGIWLKTTHEMAGLIFNSNPPIIKGLSHIEMVGNLSRRECTTVFYNVTKNHSDVYYLRVQMEPDIFRATFMTPVNVTVLDVPNPPELNDVDEVMEGTTVSLRCSAEAPCPKKPPTLSWSYIPTSANITTQIQEKPDKTQSVISTMTFNASYTDHKKNISCTVTYPTHISKDTTVENTITLQVLFFPKETHIKLEPNASVSAGTNVTLTCKSKANPSYDMNYTWYKRGEQKLLAFGEKMSFNVSKINEGCYFCRAENKYGAQTSEDIQLIVEAGFIVESSDTFIPLVAGCVGGALAFLLFFLLAMILYKKRKQRTQASNKPVVGEADLSDQDQNKDEPVSSIYMNNAFVSSEQPEMTNDESDTIHYGEINFSTIQTKNHTERSSGQEIIYAEVCHQGKKMNQD</sequence>
<dbReference type="PANTHER" id="PTHR46484:SF8">
    <property type="entry name" value="B-CELL RECEPTOR CD22-LIKE-RELATED"/>
    <property type="match status" value="1"/>
</dbReference>
<keyword evidence="4" id="KW-0812">Transmembrane</keyword>
<dbReference type="InterPro" id="IPR013162">
    <property type="entry name" value="CD80_C2-set"/>
</dbReference>
<feature type="signal peptide" evidence="5">
    <location>
        <begin position="1"/>
        <end position="18"/>
    </location>
</feature>
<dbReference type="InterPro" id="IPR036179">
    <property type="entry name" value="Ig-like_dom_sf"/>
</dbReference>
<dbReference type="AlphaFoldDB" id="A0A9W7T9T4"/>
<evidence type="ECO:0000313" key="8">
    <source>
        <dbReference type="Proteomes" id="UP001059041"/>
    </source>
</evidence>
<organism evidence="7 8">
    <name type="scientific">Triplophysa rosa</name>
    <name type="common">Cave loach</name>
    <dbReference type="NCBI Taxonomy" id="992332"/>
    <lineage>
        <taxon>Eukaryota</taxon>
        <taxon>Metazoa</taxon>
        <taxon>Chordata</taxon>
        <taxon>Craniata</taxon>
        <taxon>Vertebrata</taxon>
        <taxon>Euteleostomi</taxon>
        <taxon>Actinopterygii</taxon>
        <taxon>Neopterygii</taxon>
        <taxon>Teleostei</taxon>
        <taxon>Ostariophysi</taxon>
        <taxon>Cypriniformes</taxon>
        <taxon>Nemacheilidae</taxon>
        <taxon>Triplophysa</taxon>
    </lineage>
</organism>
<protein>
    <submittedName>
        <fullName evidence="7">B-cell receptor CD22-like</fullName>
    </submittedName>
</protein>
<dbReference type="InterPro" id="IPR007110">
    <property type="entry name" value="Ig-like_dom"/>
</dbReference>
<reference evidence="7" key="1">
    <citation type="submission" date="2021-02" db="EMBL/GenBank/DDBJ databases">
        <title>Comparative genomics reveals that relaxation of natural selection precedes convergent phenotypic evolution of cavefish.</title>
        <authorList>
            <person name="Peng Z."/>
        </authorList>
    </citation>
    <scope>NUCLEOTIDE SEQUENCE</scope>
    <source>
        <tissue evidence="7">Muscle</tissue>
    </source>
</reference>
<dbReference type="Pfam" id="PF08205">
    <property type="entry name" value="C2-set_2"/>
    <property type="match status" value="1"/>
</dbReference>
<dbReference type="SMART" id="SM00409">
    <property type="entry name" value="IG"/>
    <property type="match status" value="3"/>
</dbReference>
<evidence type="ECO:0000313" key="7">
    <source>
        <dbReference type="EMBL" id="KAI7792851.1"/>
    </source>
</evidence>
<feature type="transmembrane region" description="Helical" evidence="4">
    <location>
        <begin position="343"/>
        <end position="368"/>
    </location>
</feature>
<feature type="domain" description="Ig-like" evidence="6">
    <location>
        <begin position="146"/>
        <end position="240"/>
    </location>
</feature>